<dbReference type="AlphaFoldDB" id="A0A0R1L2V7"/>
<comment type="caution">
    <text evidence="2">The sequence shown here is derived from an EMBL/GenBank/DDBJ whole genome shotgun (WGS) entry which is preliminary data.</text>
</comment>
<protein>
    <recommendedName>
        <fullName evidence="4">Extracellular protein</fullName>
    </recommendedName>
</protein>
<dbReference type="EMBL" id="AZEA01000013">
    <property type="protein sequence ID" value="KRK88035.1"/>
    <property type="molecule type" value="Genomic_DNA"/>
</dbReference>
<sequence length="524" mass="58519">MKGHFKLALAAAFLFASAGIFGIAAPSANADVITNPGTAGSIPQVNSGNVLKDYNENALNVVNNSTPQGNVSKKYKKYSLDPTGYNYGNSYNTIAGSSQSNTFKTKFFLPDGFNVSNFQHGNFQSVTLDGDGNIYFIESNGTNTNQGAIVKFNMAKLQQLGVGSDVLLLWRAFDYFNPYTTDGQAHNDEYNQINAQLQGAFDKVQTLTTTLNQNKSWQNNQNNYMKNAQKWYYSWKTKKAKYQKISKSYKYSYNTRAKAKKTVKTATSKMARWMKSYQMHKAKIAKYNTKISGIQSQIDTYQGQIDDAKAQNPDMFKYVDIAQTAQLSPEVDIGHGQTLSYNPQNKHIYLAEDNTLSDLASRDDNNTVLEMDPNTLKPIREYNFKMYHGDSANLQLHTLAFDKDGNAYWGRKLNGGYMFFYGRLDQNGVSFQASSSMVGKRGGSTNQGVAVNPANNRLYFVSDDILTSVPTSGIQSGNFSADDIHYQAFDSGREFESLAFDQDGYGYLMVLWPPELMQSTEPLN</sequence>
<accession>A0A0R1L2V7</accession>
<dbReference type="PATRIC" id="fig|1423808.3.peg.688"/>
<organism evidence="2 3">
    <name type="scientific">Lentilactobacillus sunkii DSM 19904</name>
    <dbReference type="NCBI Taxonomy" id="1423808"/>
    <lineage>
        <taxon>Bacteria</taxon>
        <taxon>Bacillati</taxon>
        <taxon>Bacillota</taxon>
        <taxon>Bacilli</taxon>
        <taxon>Lactobacillales</taxon>
        <taxon>Lactobacillaceae</taxon>
        <taxon>Lentilactobacillus</taxon>
    </lineage>
</organism>
<dbReference type="Proteomes" id="UP000051581">
    <property type="component" value="Unassembled WGS sequence"/>
</dbReference>
<dbReference type="OrthoDB" id="2255594at2"/>
<name>A0A0R1L2V7_9LACO</name>
<keyword evidence="1" id="KW-0732">Signal</keyword>
<keyword evidence="3" id="KW-1185">Reference proteome</keyword>
<dbReference type="SUPFAM" id="SSF63829">
    <property type="entry name" value="Calcium-dependent phosphotriesterase"/>
    <property type="match status" value="1"/>
</dbReference>
<evidence type="ECO:0008006" key="4">
    <source>
        <dbReference type="Google" id="ProtNLM"/>
    </source>
</evidence>
<dbReference type="RefSeq" id="WP_057825594.1">
    <property type="nucleotide sequence ID" value="NZ_AZEA01000013.1"/>
</dbReference>
<evidence type="ECO:0000256" key="1">
    <source>
        <dbReference type="SAM" id="SignalP"/>
    </source>
</evidence>
<feature type="signal peptide" evidence="1">
    <location>
        <begin position="1"/>
        <end position="30"/>
    </location>
</feature>
<gene>
    <name evidence="2" type="ORF">FD17_GL000684</name>
</gene>
<reference evidence="2 3" key="1">
    <citation type="journal article" date="2015" name="Genome Announc.">
        <title>Expanding the biotechnology potential of lactobacilli through comparative genomics of 213 strains and associated genera.</title>
        <authorList>
            <person name="Sun Z."/>
            <person name="Harris H.M."/>
            <person name="McCann A."/>
            <person name="Guo C."/>
            <person name="Argimon S."/>
            <person name="Zhang W."/>
            <person name="Yang X."/>
            <person name="Jeffery I.B."/>
            <person name="Cooney J.C."/>
            <person name="Kagawa T.F."/>
            <person name="Liu W."/>
            <person name="Song Y."/>
            <person name="Salvetti E."/>
            <person name="Wrobel A."/>
            <person name="Rasinkangas P."/>
            <person name="Parkhill J."/>
            <person name="Rea M.C."/>
            <person name="O'Sullivan O."/>
            <person name="Ritari J."/>
            <person name="Douillard F.P."/>
            <person name="Paul Ross R."/>
            <person name="Yang R."/>
            <person name="Briner A.E."/>
            <person name="Felis G.E."/>
            <person name="de Vos W.M."/>
            <person name="Barrangou R."/>
            <person name="Klaenhammer T.R."/>
            <person name="Caufield P.W."/>
            <person name="Cui Y."/>
            <person name="Zhang H."/>
            <person name="O'Toole P.W."/>
        </authorList>
    </citation>
    <scope>NUCLEOTIDE SEQUENCE [LARGE SCALE GENOMIC DNA]</scope>
    <source>
        <strain evidence="2 3">DSM 19904</strain>
    </source>
</reference>
<evidence type="ECO:0000313" key="2">
    <source>
        <dbReference type="EMBL" id="KRK88035.1"/>
    </source>
</evidence>
<feature type="chain" id="PRO_5006407041" description="Extracellular protein" evidence="1">
    <location>
        <begin position="31"/>
        <end position="524"/>
    </location>
</feature>
<proteinExistence type="predicted"/>
<evidence type="ECO:0000313" key="3">
    <source>
        <dbReference type="Proteomes" id="UP000051581"/>
    </source>
</evidence>